<dbReference type="InterPro" id="IPR033396">
    <property type="entry name" value="DUF5107"/>
</dbReference>
<sequence>MDTVNIWEEKVKIPTYDIGEPDINPMFLEKRVYQGSSGKIYPYPATSEIKREKKNKIWNVVFLENKYLKVMVMPQLGGRIQRAYDKTNGYDFVYYNHVIKPALVGLTGPWISGGIEFNWPQHHRPTTYMKVEHKIRDNADGSKSLLLGDVDRMYGTRVITAITLYPDKAYIEIEGQLYNRTPLPQTFLWWANPAVSVNDNTQSVFPPDVHSVYDHGKRAVSRFPIATGVYYKHDYSQGVDISRYKNIPVPTSYMAERSDFDFVGGYDYGREAGLLHVADHHISPGKKQWTWGCGDFGKAWDRNLTDTDGPYIELMTGVYCDNQPDFAWLMPYEEKKFRQYFMPYKKAGYIKNASIDAAVNLEVSDDNIEAIVYASSELEDARVVITNNKKIILDEKTSISPENVYTKNIPAKNADKYKVKITVYNDDIELVSYQEKDYGIPKLAEPARPAKKPEDIMTNEELYLTGRHIEQYRHATWLPDGYYLEGLKRDEGDIRINNAYGLLLLRRGEFAKSEKHFRKAIDRLTLLNPNPYDSEAYYNLGLSLFYQGKEDEAYDAFYKATWTSAQQEMAYYYLAVIDCRRGEYDRALNLIEKGLVKNAHNIKARGLKATLLSILNRNKESIEYIDENLKVDAFDFVSRFLKMDIELRETAAADENGLETDKKEKRKNYKEEHVEEYIKDHKEEYKEEYKEVVTGDIENFLQTARDFAEYGLYEYAARVLSLCKQDSPLKHYYRAYYLDKLAGHDEAHKELLLAQGASFKYCFPNKLEDILVLERCIELYPQGSKAYYYLGCLYYDKLGYDKAVDLWEKSGNLDDSFPTLYRNLSIAYYNKKGDKDKARECMERAFELDKSDARVFLELDQLYQRLGVDAVKRLELFEDNISLIEKRDDLYTEYVTLLNMCRQYEKAYDMIMRRDFQTWEGAEGKITTQYKLSLYMMARSKLRDDKPEEAASLINKALSYPDNLGEGRLEGTKDNNLYYLLGKSYKAMGDIEKATECFRKATLGESEPAGMMYYYDQPADMILYQGLAYQELADNEGTYKEGLDKEKSYDNLAGKERDNIGNANTRFYKLLDYGEHHEGDKFVMDYFAVSMPDMSVFDADMDLKNKVHCYYLMGLGNMGLGHIPEAAKWFNKALQLDVNHQLASLYLEMC</sequence>
<dbReference type="EMBL" id="FOGJ01000020">
    <property type="protein sequence ID" value="SES14091.1"/>
    <property type="molecule type" value="Genomic_DNA"/>
</dbReference>
<name>A0A1H9UXN0_BUTFI</name>
<feature type="repeat" description="TPR" evidence="3">
    <location>
        <begin position="1107"/>
        <end position="1140"/>
    </location>
</feature>
<dbReference type="PROSITE" id="PS50005">
    <property type="entry name" value="TPR"/>
    <property type="match status" value="4"/>
</dbReference>
<protein>
    <submittedName>
        <fullName evidence="5">Tetratricopeptide repeat-containing protein</fullName>
    </submittedName>
</protein>
<dbReference type="Pfam" id="PF13181">
    <property type="entry name" value="TPR_8"/>
    <property type="match status" value="2"/>
</dbReference>
<dbReference type="PANTHER" id="PTHR44858">
    <property type="entry name" value="TETRATRICOPEPTIDE REPEAT PROTEIN 6"/>
    <property type="match status" value="1"/>
</dbReference>
<dbReference type="Pfam" id="PF17128">
    <property type="entry name" value="DUF5107"/>
    <property type="match status" value="1"/>
</dbReference>
<dbReference type="eggNOG" id="COG0457">
    <property type="taxonomic scope" value="Bacteria"/>
</dbReference>
<evidence type="ECO:0000256" key="2">
    <source>
        <dbReference type="ARBA" id="ARBA00022803"/>
    </source>
</evidence>
<evidence type="ECO:0000313" key="6">
    <source>
        <dbReference type="Proteomes" id="UP000182584"/>
    </source>
</evidence>
<dbReference type="AlphaFoldDB" id="A0A1H9UXN0"/>
<feature type="repeat" description="TPR" evidence="3">
    <location>
        <begin position="534"/>
        <end position="567"/>
    </location>
</feature>
<dbReference type="OrthoDB" id="174931at2"/>
<feature type="domain" description="DUF5107" evidence="4">
    <location>
        <begin position="39"/>
        <end position="340"/>
    </location>
</feature>
<evidence type="ECO:0000256" key="3">
    <source>
        <dbReference type="PROSITE-ProRule" id="PRU00339"/>
    </source>
</evidence>
<dbReference type="InterPro" id="IPR050498">
    <property type="entry name" value="Ycf3"/>
</dbReference>
<dbReference type="InterPro" id="IPR019734">
    <property type="entry name" value="TPR_rpt"/>
</dbReference>
<feature type="repeat" description="TPR" evidence="3">
    <location>
        <begin position="784"/>
        <end position="817"/>
    </location>
</feature>
<evidence type="ECO:0000259" key="4">
    <source>
        <dbReference type="Pfam" id="PF17128"/>
    </source>
</evidence>
<dbReference type="InterPro" id="IPR011990">
    <property type="entry name" value="TPR-like_helical_dom_sf"/>
</dbReference>
<accession>A0A1H9UXN0</accession>
<dbReference type="Proteomes" id="UP000182584">
    <property type="component" value="Unassembled WGS sequence"/>
</dbReference>
<evidence type="ECO:0000256" key="1">
    <source>
        <dbReference type="ARBA" id="ARBA00022737"/>
    </source>
</evidence>
<dbReference type="SUPFAM" id="SSF48452">
    <property type="entry name" value="TPR-like"/>
    <property type="match status" value="2"/>
</dbReference>
<evidence type="ECO:0000313" key="5">
    <source>
        <dbReference type="EMBL" id="SES14091.1"/>
    </source>
</evidence>
<dbReference type="RefSeq" id="WP_074757291.1">
    <property type="nucleotide sequence ID" value="NZ_FOGJ01000020.1"/>
</dbReference>
<reference evidence="5 6" key="1">
    <citation type="submission" date="2016-10" db="EMBL/GenBank/DDBJ databases">
        <authorList>
            <person name="de Groot N.N."/>
        </authorList>
    </citation>
    <scope>NUCLEOTIDE SEQUENCE [LARGE SCALE GENOMIC DNA]</scope>
    <source>
        <strain evidence="5 6">AR40</strain>
    </source>
</reference>
<dbReference type="Pfam" id="PF13424">
    <property type="entry name" value="TPR_12"/>
    <property type="match status" value="1"/>
</dbReference>
<keyword evidence="1" id="KW-0677">Repeat</keyword>
<proteinExistence type="predicted"/>
<keyword evidence="2 3" id="KW-0802">TPR repeat</keyword>
<gene>
    <name evidence="5" type="ORF">SAMN04487884_12026</name>
</gene>
<dbReference type="SMART" id="SM00028">
    <property type="entry name" value="TPR"/>
    <property type="match status" value="8"/>
</dbReference>
<dbReference type="Gene3D" id="1.25.40.10">
    <property type="entry name" value="Tetratricopeptide repeat domain"/>
    <property type="match status" value="3"/>
</dbReference>
<organism evidence="5 6">
    <name type="scientific">Butyrivibrio fibrisolvens</name>
    <dbReference type="NCBI Taxonomy" id="831"/>
    <lineage>
        <taxon>Bacteria</taxon>
        <taxon>Bacillati</taxon>
        <taxon>Bacillota</taxon>
        <taxon>Clostridia</taxon>
        <taxon>Lachnospirales</taxon>
        <taxon>Lachnospiraceae</taxon>
        <taxon>Butyrivibrio</taxon>
    </lineage>
</organism>
<feature type="repeat" description="TPR" evidence="3">
    <location>
        <begin position="975"/>
        <end position="1008"/>
    </location>
</feature>
<dbReference type="PANTHER" id="PTHR44858:SF1">
    <property type="entry name" value="UDP-N-ACETYLGLUCOSAMINE--PEPTIDE N-ACETYLGLUCOSAMINYLTRANSFERASE SPINDLY-RELATED"/>
    <property type="match status" value="1"/>
</dbReference>